<dbReference type="Proteomes" id="UP000490386">
    <property type="component" value="Unassembled WGS sequence"/>
</dbReference>
<evidence type="ECO:0000313" key="2">
    <source>
        <dbReference type="EMBL" id="KAB1637854.1"/>
    </source>
</evidence>
<sequence>MSNSVQHQHDRSRFALNDGDGTEIGFLSYVTTADAIVIDHTVVDPAYQGQGLAAVLTDAALTTLGEQSALTIVPQCPYVAAFIRKHPEFQPLTTR</sequence>
<dbReference type="GO" id="GO:0016740">
    <property type="term" value="F:transferase activity"/>
    <property type="evidence" value="ECO:0007669"/>
    <property type="project" value="UniProtKB-KW"/>
</dbReference>
<evidence type="ECO:0000259" key="1">
    <source>
        <dbReference type="PROSITE" id="PS51729"/>
    </source>
</evidence>
<dbReference type="CDD" id="cd04301">
    <property type="entry name" value="NAT_SF"/>
    <property type="match status" value="1"/>
</dbReference>
<dbReference type="Pfam" id="PF14542">
    <property type="entry name" value="Acetyltransf_CG"/>
    <property type="match status" value="1"/>
</dbReference>
<name>A0A7J5B1R4_9MICO</name>
<keyword evidence="3" id="KW-1185">Reference proteome</keyword>
<comment type="caution">
    <text evidence="2">The sequence shown here is derived from an EMBL/GenBank/DDBJ whole genome shotgun (WGS) entry which is preliminary data.</text>
</comment>
<dbReference type="InterPro" id="IPR045057">
    <property type="entry name" value="Gcn5-rel_NAT"/>
</dbReference>
<dbReference type="AlphaFoldDB" id="A0A7J5B1R4"/>
<proteinExistence type="predicted"/>
<dbReference type="Gene3D" id="3.40.630.30">
    <property type="match status" value="1"/>
</dbReference>
<dbReference type="OrthoDB" id="5405911at2"/>
<dbReference type="RefSeq" id="WP_151423998.1">
    <property type="nucleotide sequence ID" value="NZ_WBJX01000003.1"/>
</dbReference>
<gene>
    <name evidence="2" type="ORF">F8O03_11755</name>
</gene>
<keyword evidence="2" id="KW-0808">Transferase</keyword>
<feature type="domain" description="N-acetyltransferase" evidence="1">
    <location>
        <begin position="6"/>
        <end position="94"/>
    </location>
</feature>
<dbReference type="PANTHER" id="PTHR31435">
    <property type="entry name" value="PROTEIN NATD1"/>
    <property type="match status" value="1"/>
</dbReference>
<dbReference type="InterPro" id="IPR031165">
    <property type="entry name" value="GNAT_YJDJ"/>
</dbReference>
<dbReference type="PROSITE" id="PS51729">
    <property type="entry name" value="GNAT_YJDJ"/>
    <property type="match status" value="1"/>
</dbReference>
<dbReference type="EMBL" id="WBJX01000003">
    <property type="protein sequence ID" value="KAB1637854.1"/>
    <property type="molecule type" value="Genomic_DNA"/>
</dbReference>
<reference evidence="2 3" key="1">
    <citation type="submission" date="2019-09" db="EMBL/GenBank/DDBJ databases">
        <title>Phylogeny of genus Pseudoclavibacter and closely related genus.</title>
        <authorList>
            <person name="Li Y."/>
        </authorList>
    </citation>
    <scope>NUCLEOTIDE SEQUENCE [LARGE SCALE GENOMIC DNA]</scope>
    <source>
        <strain evidence="2 3">THG-MD12</strain>
    </source>
</reference>
<organism evidence="2 3">
    <name type="scientific">Pseudoclavibacter terrae</name>
    <dbReference type="NCBI Taxonomy" id="1530195"/>
    <lineage>
        <taxon>Bacteria</taxon>
        <taxon>Bacillati</taxon>
        <taxon>Actinomycetota</taxon>
        <taxon>Actinomycetes</taxon>
        <taxon>Micrococcales</taxon>
        <taxon>Microbacteriaceae</taxon>
        <taxon>Pseudoclavibacter</taxon>
    </lineage>
</organism>
<dbReference type="PANTHER" id="PTHR31435:SF10">
    <property type="entry name" value="BSR4717 PROTEIN"/>
    <property type="match status" value="1"/>
</dbReference>
<dbReference type="SUPFAM" id="SSF55729">
    <property type="entry name" value="Acyl-CoA N-acyltransferases (Nat)"/>
    <property type="match status" value="1"/>
</dbReference>
<dbReference type="InterPro" id="IPR016181">
    <property type="entry name" value="Acyl_CoA_acyltransferase"/>
</dbReference>
<protein>
    <submittedName>
        <fullName evidence="2">N-acetyltransferase</fullName>
    </submittedName>
</protein>
<accession>A0A7J5B1R4</accession>
<evidence type="ECO:0000313" key="3">
    <source>
        <dbReference type="Proteomes" id="UP000490386"/>
    </source>
</evidence>